<dbReference type="RefSeq" id="WP_059344509.1">
    <property type="nucleotide sequence ID" value="NZ_FTQX01000015.1"/>
</dbReference>
<name>A0ABD4DQ18_ELIMR</name>
<proteinExistence type="predicted"/>
<evidence type="ECO:0000313" key="2">
    <source>
        <dbReference type="Proteomes" id="UP000064412"/>
    </source>
</evidence>
<dbReference type="Proteomes" id="UP000064412">
    <property type="component" value="Unassembled WGS sequence"/>
</dbReference>
<dbReference type="EMBL" id="LNOI01000001">
    <property type="protein sequence ID" value="KUY20874.1"/>
    <property type="molecule type" value="Genomic_DNA"/>
</dbReference>
<evidence type="ECO:0000313" key="1">
    <source>
        <dbReference type="EMBL" id="KUY20874.1"/>
    </source>
</evidence>
<organism evidence="1 2">
    <name type="scientific">Elizabethkingia miricola</name>
    <name type="common">Chryseobacterium miricola</name>
    <dbReference type="NCBI Taxonomy" id="172045"/>
    <lineage>
        <taxon>Bacteria</taxon>
        <taxon>Pseudomonadati</taxon>
        <taxon>Bacteroidota</taxon>
        <taxon>Flavobacteriia</taxon>
        <taxon>Flavobacteriales</taxon>
        <taxon>Weeksellaceae</taxon>
        <taxon>Elizabethkingia</taxon>
    </lineage>
</organism>
<protein>
    <submittedName>
        <fullName evidence="1">Uncharacterized protein</fullName>
    </submittedName>
</protein>
<sequence>MNNADKPIYPAVAETINETEFTEYNLPHRQRQLSGLSKREYFAGMFLQGILSSQTEKRSYGSGNSSSEIRSHCEEAIDFADELLKQLENKK</sequence>
<comment type="caution">
    <text evidence="1">The sequence shown here is derived from an EMBL/GenBank/DDBJ whole genome shotgun (WGS) entry which is preliminary data.</text>
</comment>
<gene>
    <name evidence="1" type="ORF">ATB95_08230</name>
</gene>
<accession>A0ABD4DQ18</accession>
<reference evidence="1 2" key="1">
    <citation type="submission" date="2015-11" db="EMBL/GenBank/DDBJ databases">
        <authorList>
            <person name="Nicholson A.C."/>
            <person name="Humrighouse B.W."/>
            <person name="Graziano J."/>
            <person name="Lasker B."/>
            <person name="Whitney A.M."/>
            <person name="Mcquiston J.R."/>
        </authorList>
    </citation>
    <scope>NUCLEOTIDE SEQUENCE [LARGE SCALE GENOMIC DNA]</scope>
    <source>
        <strain evidence="1 2">G4071</strain>
    </source>
</reference>
<dbReference type="AlphaFoldDB" id="A0ABD4DQ18"/>